<dbReference type="PROSITE" id="PS51486">
    <property type="entry name" value="REKLES"/>
    <property type="match status" value="1"/>
</dbReference>
<dbReference type="InterPro" id="IPR001606">
    <property type="entry name" value="ARID_dom"/>
</dbReference>
<dbReference type="InterPro" id="IPR023334">
    <property type="entry name" value="REKLES_domain"/>
</dbReference>
<feature type="compositionally biased region" description="Low complexity" evidence="6">
    <location>
        <begin position="136"/>
        <end position="149"/>
    </location>
</feature>
<dbReference type="InterPro" id="IPR045147">
    <property type="entry name" value="ARI3A/B/C"/>
</dbReference>
<dbReference type="GO" id="GO:0006357">
    <property type="term" value="P:regulation of transcription by RNA polymerase II"/>
    <property type="evidence" value="ECO:0007669"/>
    <property type="project" value="InterPro"/>
</dbReference>
<dbReference type="KEGG" id="btab:109038905"/>
<evidence type="ECO:0008006" key="11">
    <source>
        <dbReference type="Google" id="ProtNLM"/>
    </source>
</evidence>
<keyword evidence="2" id="KW-0805">Transcription regulation</keyword>
<dbReference type="OrthoDB" id="10044343at2759"/>
<evidence type="ECO:0000256" key="4">
    <source>
        <dbReference type="ARBA" id="ARBA00023163"/>
    </source>
</evidence>
<feature type="region of interest" description="Disordered" evidence="6">
    <location>
        <begin position="1"/>
        <end position="48"/>
    </location>
</feature>
<evidence type="ECO:0000259" key="7">
    <source>
        <dbReference type="PROSITE" id="PS51011"/>
    </source>
</evidence>
<dbReference type="Gene3D" id="1.10.150.60">
    <property type="entry name" value="ARID DNA-binding domain"/>
    <property type="match status" value="1"/>
</dbReference>
<organism evidence="9 10">
    <name type="scientific">Bemisia tabaci</name>
    <name type="common">Sweetpotato whitefly</name>
    <name type="synonym">Aleurodes tabaci</name>
    <dbReference type="NCBI Taxonomy" id="7038"/>
    <lineage>
        <taxon>Eukaryota</taxon>
        <taxon>Metazoa</taxon>
        <taxon>Ecdysozoa</taxon>
        <taxon>Arthropoda</taxon>
        <taxon>Hexapoda</taxon>
        <taxon>Insecta</taxon>
        <taxon>Pterygota</taxon>
        <taxon>Neoptera</taxon>
        <taxon>Paraneoptera</taxon>
        <taxon>Hemiptera</taxon>
        <taxon>Sternorrhyncha</taxon>
        <taxon>Aleyrodoidea</taxon>
        <taxon>Aleyrodidae</taxon>
        <taxon>Aleyrodinae</taxon>
        <taxon>Bemisia</taxon>
    </lineage>
</organism>
<dbReference type="FunFam" id="1.10.150.60:FF:000007">
    <property type="entry name" value="AT-rich interactive domain-containing protein 3C"/>
    <property type="match status" value="1"/>
</dbReference>
<protein>
    <recommendedName>
        <fullName evidence="11">Protein dead ringer</fullName>
    </recommendedName>
</protein>
<dbReference type="PROSITE" id="PS51011">
    <property type="entry name" value="ARID"/>
    <property type="match status" value="1"/>
</dbReference>
<dbReference type="SUPFAM" id="SSF46774">
    <property type="entry name" value="ARID-like"/>
    <property type="match status" value="1"/>
</dbReference>
<dbReference type="SMART" id="SM01014">
    <property type="entry name" value="ARID"/>
    <property type="match status" value="1"/>
</dbReference>
<dbReference type="PANTHER" id="PTHR15348">
    <property type="entry name" value="AT-RICH INTERACTIVE DOMAIN-CONTAINING PROTEIN ARID DOMAIN- CONTAINING PROTEIN DEAD RINGER PROTEIN B-CELL REGULATOR OF IGH TRANSCRIPTION BRIGHT"/>
    <property type="match status" value="1"/>
</dbReference>
<evidence type="ECO:0000256" key="5">
    <source>
        <dbReference type="ARBA" id="ARBA00023242"/>
    </source>
</evidence>
<dbReference type="SMART" id="SM00501">
    <property type="entry name" value="BRIGHT"/>
    <property type="match status" value="1"/>
</dbReference>
<feature type="compositionally biased region" description="Basic and acidic residues" evidence="6">
    <location>
        <begin position="33"/>
        <end position="48"/>
    </location>
</feature>
<feature type="compositionally biased region" description="Basic and acidic residues" evidence="6">
    <location>
        <begin position="1"/>
        <end position="10"/>
    </location>
</feature>
<dbReference type="EMBL" id="OU963862">
    <property type="protein sequence ID" value="CAH0753898.1"/>
    <property type="molecule type" value="Genomic_DNA"/>
</dbReference>
<feature type="compositionally biased region" description="Acidic residues" evidence="6">
    <location>
        <begin position="21"/>
        <end position="32"/>
    </location>
</feature>
<evidence type="ECO:0000256" key="3">
    <source>
        <dbReference type="ARBA" id="ARBA00023125"/>
    </source>
</evidence>
<keyword evidence="4" id="KW-0804">Transcription</keyword>
<dbReference type="GO" id="GO:0003677">
    <property type="term" value="F:DNA binding"/>
    <property type="evidence" value="ECO:0007669"/>
    <property type="project" value="UniProtKB-KW"/>
</dbReference>
<reference evidence="9" key="1">
    <citation type="submission" date="2021-12" db="EMBL/GenBank/DDBJ databases">
        <authorList>
            <person name="King R."/>
        </authorList>
    </citation>
    <scope>NUCLEOTIDE SEQUENCE</scope>
</reference>
<feature type="region of interest" description="Disordered" evidence="6">
    <location>
        <begin position="303"/>
        <end position="392"/>
    </location>
</feature>
<gene>
    <name evidence="9" type="ORF">BEMITA_LOCUS1178</name>
</gene>
<feature type="region of interest" description="Disordered" evidence="6">
    <location>
        <begin position="131"/>
        <end position="150"/>
    </location>
</feature>
<evidence type="ECO:0000256" key="6">
    <source>
        <dbReference type="SAM" id="MobiDB-lite"/>
    </source>
</evidence>
<evidence type="ECO:0000256" key="2">
    <source>
        <dbReference type="ARBA" id="ARBA00023015"/>
    </source>
</evidence>
<dbReference type="PANTHER" id="PTHR15348:SF0">
    <property type="entry name" value="PROTEIN DEAD RINGER"/>
    <property type="match status" value="1"/>
</dbReference>
<name>A0A9P0C6Y5_BEMTA</name>
<dbReference type="CDD" id="cd16881">
    <property type="entry name" value="ARID_Dri-like"/>
    <property type="match status" value="1"/>
</dbReference>
<keyword evidence="5" id="KW-0539">Nucleus</keyword>
<comment type="subcellular location">
    <subcellularLocation>
        <location evidence="1">Nucleus</location>
    </subcellularLocation>
</comment>
<dbReference type="Pfam" id="PF01388">
    <property type="entry name" value="ARID"/>
    <property type="match status" value="1"/>
</dbReference>
<sequence>MEDMDHRESDLEGSMSSPEMSDGEDMGDEDIDDQMHREIEEHNDDDRKKLRMAEKMAKLTKSALFHERDRIIRRGGSGLSFSQAEDMGLLTPTATAASPMVPPPPFSLPLPFPFLHPAAALPFLPPSAPVNVHQTSSASSHSSESSSSSQQTWSFEEQFKQVRQLYELSDDPKRKEFLDDLFSFMQRRGTPINRLPIMAKSVLDLYELYNLVIQRGGLVDVINKKLWQEIIKGLNLPSSITSAAFTLRTQYMKYLYPYECEKKRLSSPSELQAAIDGNRREGRRGSYGAMAYADMVHRSPTSMVDIPQSVSPAQPQPQPQPLNLVTTTSPRRPHSAHSATLNGNGNGHHNNHHSAHHPSRDSTATVNSHLSSHMLPPSSGDESSRPGSNNSSLVVSMDINGIMYQGVLFAQSATNSASQNSRPSMIAYMQHNHDYLFRCDSKDSQSLS</sequence>
<proteinExistence type="predicted"/>
<dbReference type="AlphaFoldDB" id="A0A9P0C6Y5"/>
<dbReference type="Proteomes" id="UP001152759">
    <property type="component" value="Chromosome 1"/>
</dbReference>
<feature type="compositionally biased region" description="Low complexity" evidence="6">
    <location>
        <begin position="368"/>
        <end position="379"/>
    </location>
</feature>
<dbReference type="GO" id="GO:0005634">
    <property type="term" value="C:nucleus"/>
    <property type="evidence" value="ECO:0007669"/>
    <property type="project" value="UniProtKB-SubCell"/>
</dbReference>
<accession>A0A9P0C6Y5</accession>
<evidence type="ECO:0000259" key="8">
    <source>
        <dbReference type="PROSITE" id="PS51486"/>
    </source>
</evidence>
<feature type="domain" description="ARID" evidence="7">
    <location>
        <begin position="171"/>
        <end position="263"/>
    </location>
</feature>
<keyword evidence="10" id="KW-1185">Reference proteome</keyword>
<evidence type="ECO:0000256" key="1">
    <source>
        <dbReference type="ARBA" id="ARBA00004123"/>
    </source>
</evidence>
<dbReference type="InterPro" id="IPR036431">
    <property type="entry name" value="ARID_dom_sf"/>
</dbReference>
<evidence type="ECO:0000313" key="10">
    <source>
        <dbReference type="Proteomes" id="UP001152759"/>
    </source>
</evidence>
<feature type="domain" description="REKLES" evidence="8">
    <location>
        <begin position="324"/>
        <end position="415"/>
    </location>
</feature>
<keyword evidence="3" id="KW-0238">DNA-binding</keyword>
<evidence type="ECO:0000313" key="9">
    <source>
        <dbReference type="EMBL" id="CAH0753898.1"/>
    </source>
</evidence>